<gene>
    <name evidence="2" type="ORF">ERJ77_29070</name>
</gene>
<dbReference type="AlphaFoldDB" id="A0AAW4BN30"/>
<accession>A0AAW4BN30</accession>
<dbReference type="InterPro" id="IPR027417">
    <property type="entry name" value="P-loop_NTPase"/>
</dbReference>
<keyword evidence="2" id="KW-0347">Helicase</keyword>
<dbReference type="EMBL" id="SCLC01002134">
    <property type="protein sequence ID" value="MBF4438469.1"/>
    <property type="molecule type" value="Genomic_DNA"/>
</dbReference>
<dbReference type="SUPFAM" id="SSF52540">
    <property type="entry name" value="P-loop containing nucleoside triphosphate hydrolases"/>
    <property type="match status" value="1"/>
</dbReference>
<dbReference type="GO" id="GO:0000725">
    <property type="term" value="P:recombinational repair"/>
    <property type="evidence" value="ECO:0007669"/>
    <property type="project" value="TreeGrafter"/>
</dbReference>
<keyword evidence="2" id="KW-0547">Nucleotide-binding</keyword>
<dbReference type="GO" id="GO:0043138">
    <property type="term" value="F:3'-5' DNA helicase activity"/>
    <property type="evidence" value="ECO:0007669"/>
    <property type="project" value="TreeGrafter"/>
</dbReference>
<dbReference type="Gene3D" id="3.40.50.300">
    <property type="entry name" value="P-loop containing nucleotide triphosphate hydrolases"/>
    <property type="match status" value="2"/>
</dbReference>
<dbReference type="Proteomes" id="UP000786185">
    <property type="component" value="Unassembled WGS sequence"/>
</dbReference>
<organism evidence="2 3">
    <name type="scientific">Vibrio anguillarum</name>
    <name type="common">Listonella anguillarum</name>
    <dbReference type="NCBI Taxonomy" id="55601"/>
    <lineage>
        <taxon>Bacteria</taxon>
        <taxon>Pseudomonadati</taxon>
        <taxon>Pseudomonadota</taxon>
        <taxon>Gammaproteobacteria</taxon>
        <taxon>Vibrionales</taxon>
        <taxon>Vibrionaceae</taxon>
        <taxon>Vibrio</taxon>
    </lineage>
</organism>
<evidence type="ECO:0000313" key="3">
    <source>
        <dbReference type="Proteomes" id="UP000786185"/>
    </source>
</evidence>
<keyword evidence="2" id="KW-0378">Hydrolase</keyword>
<dbReference type="GO" id="GO:0003677">
    <property type="term" value="F:DNA binding"/>
    <property type="evidence" value="ECO:0007669"/>
    <property type="project" value="InterPro"/>
</dbReference>
<sequence length="132" mass="15122">CTNLQYDLLKYAFLGTNIRLTAVGDTKQKIMGWANALDGIFQTFVTDFTATPLNMYRNFRSKPTLLRLQNEIIRRLDPLSAMPDNQLVGDEGEVFAWYFDDSRGEATYIADLIESWIKTELLPPQEIAVLVR</sequence>
<dbReference type="InterPro" id="IPR000212">
    <property type="entry name" value="DNA_helicase_UvrD/REP"/>
</dbReference>
<comment type="caution">
    <text evidence="2">The sequence shown here is derived from an EMBL/GenBank/DDBJ whole genome shotgun (WGS) entry which is preliminary data.</text>
</comment>
<dbReference type="GO" id="GO:0005524">
    <property type="term" value="F:ATP binding"/>
    <property type="evidence" value="ECO:0007669"/>
    <property type="project" value="InterPro"/>
</dbReference>
<keyword evidence="2" id="KW-0067">ATP-binding</keyword>
<name>A0AAW4BN30_VIBAN</name>
<dbReference type="PANTHER" id="PTHR11070:SF2">
    <property type="entry name" value="ATP-DEPENDENT DNA HELICASE SRS2"/>
    <property type="match status" value="1"/>
</dbReference>
<dbReference type="PANTHER" id="PTHR11070">
    <property type="entry name" value="UVRD / RECB / PCRA DNA HELICASE FAMILY MEMBER"/>
    <property type="match status" value="1"/>
</dbReference>
<evidence type="ECO:0000313" key="2">
    <source>
        <dbReference type="EMBL" id="MBF4438469.1"/>
    </source>
</evidence>
<feature type="non-terminal residue" evidence="2">
    <location>
        <position position="132"/>
    </location>
</feature>
<evidence type="ECO:0000256" key="1">
    <source>
        <dbReference type="ARBA" id="ARBA00034923"/>
    </source>
</evidence>
<reference evidence="2" key="1">
    <citation type="journal article" date="2021" name="PeerJ">
        <title>Analysis of 44 Vibrio anguillarum genomes reveals high genetic diversity.</title>
        <authorList>
            <person name="Hansen M.J."/>
            <person name="Dalsgaard I."/>
        </authorList>
    </citation>
    <scope>NUCLEOTIDE SEQUENCE</scope>
    <source>
        <strain evidence="2">850617-1/1</strain>
    </source>
</reference>
<proteinExistence type="predicted"/>
<feature type="non-terminal residue" evidence="2">
    <location>
        <position position="1"/>
    </location>
</feature>
<protein>
    <recommendedName>
        <fullName evidence="1">DNA 3'-5' helicase II</fullName>
    </recommendedName>
</protein>